<proteinExistence type="predicted"/>
<dbReference type="Proteomes" id="UP000262072">
    <property type="component" value="Unassembled WGS sequence"/>
</dbReference>
<evidence type="ECO:0000313" key="2">
    <source>
        <dbReference type="Proteomes" id="UP000262072"/>
    </source>
</evidence>
<dbReference type="RefSeq" id="WP_160116907.1">
    <property type="nucleotide sequence ID" value="NZ_UNRR01000001.1"/>
</dbReference>
<accession>A0A383TC79</accession>
<reference evidence="2" key="1">
    <citation type="submission" date="2018-05" db="EMBL/GenBank/DDBJ databases">
        <authorList>
            <person name="Strepis N."/>
        </authorList>
    </citation>
    <scope>NUCLEOTIDE SEQUENCE [LARGE SCALE GENOMIC DNA]</scope>
</reference>
<dbReference type="OrthoDB" id="2974618at2"/>
<dbReference type="EMBL" id="UNRR01000001">
    <property type="protein sequence ID" value="SYZ77244.1"/>
    <property type="molecule type" value="Genomic_DNA"/>
</dbReference>
<gene>
    <name evidence="1" type="ORF">TART1_0006</name>
</gene>
<dbReference type="AlphaFoldDB" id="A0A383TC79"/>
<sequence>MATFYFFKINSEDLFLSNNEGKLDLNECHKLMVANTATKESQNNAVNGEGFIHPLITRIGSKEVIISNCVVQGSLGYYNQAFFGAQDVTSVRVQQTFYSQARVIFTEDYEVILYFDYSEEISGKAKATALIEKLGFELERIRFNHEKLNSIKEKFNWKAAKLEKIDRTGDSTRMVSYEIDQADEYTSKIDELYNEFGRLSHLSFDFRVDDTNKITIKLYKDNHGFIAI</sequence>
<name>A0A383TC79_9LACT</name>
<evidence type="ECO:0000313" key="1">
    <source>
        <dbReference type="EMBL" id="SYZ77244.1"/>
    </source>
</evidence>
<protein>
    <submittedName>
        <fullName evidence="1">Uncharacterized protein</fullName>
    </submittedName>
</protein>
<organism evidence="1 2">
    <name type="scientific">Trichococcus shcherbakoviae</name>
    <dbReference type="NCBI Taxonomy" id="2094020"/>
    <lineage>
        <taxon>Bacteria</taxon>
        <taxon>Bacillati</taxon>
        <taxon>Bacillota</taxon>
        <taxon>Bacilli</taxon>
        <taxon>Lactobacillales</taxon>
        <taxon>Carnobacteriaceae</taxon>
        <taxon>Trichococcus</taxon>
    </lineage>
</organism>